<reference evidence="2 3" key="1">
    <citation type="submission" date="2021-02" db="EMBL/GenBank/DDBJ databases">
        <title>Characterization of Marinitoga sp. nov. str. BP5-C20A.</title>
        <authorList>
            <person name="Erauso G."/>
            <person name="Postec A."/>
        </authorList>
    </citation>
    <scope>NUCLEOTIDE SEQUENCE [LARGE SCALE GENOMIC DNA]</scope>
    <source>
        <strain evidence="2 3">BP5-C20A</strain>
    </source>
</reference>
<organism evidence="2 3">
    <name type="scientific">Marinitoga aeolica</name>
    <dbReference type="NCBI Taxonomy" id="2809031"/>
    <lineage>
        <taxon>Bacteria</taxon>
        <taxon>Thermotogati</taxon>
        <taxon>Thermotogota</taxon>
        <taxon>Thermotogae</taxon>
        <taxon>Petrotogales</taxon>
        <taxon>Petrotogaceae</taxon>
        <taxon>Marinitoga</taxon>
    </lineage>
</organism>
<feature type="transmembrane region" description="Helical" evidence="1">
    <location>
        <begin position="90"/>
        <end position="111"/>
    </location>
</feature>
<dbReference type="EMBL" id="CP069362">
    <property type="protein sequence ID" value="WGS64019.1"/>
    <property type="molecule type" value="Genomic_DNA"/>
</dbReference>
<sequence length="294" mass="33301">MKKHEMPKYVGGQAVIEGVMMKGINTVVAVRRNDGKIQVKRLKEGSYGWLEKIPFIRGFFVLLKAMVIGMEALSYSANVSGEEEITKKDMIVSILLAVLFAIGGFGLGPMFLTKLFNIQNEFWFSLIEGVVRAFFVILYIWVISLFKDIKRVFEYHGAEHKTVYNYEDGKELAVHNAKKYTTLHPRCGTSFLIITVFASIIVFSITGALGYTTLWEKVVTRIILLPLVAGFAYEFQRFTAKIIDTWFGKILAWPGLALQKITTSEPDEKQLEVAIISLKYALKEDFDGEEVVEN</sequence>
<dbReference type="Pfam" id="PF07136">
    <property type="entry name" value="DUF1385"/>
    <property type="match status" value="1"/>
</dbReference>
<feature type="transmembrane region" description="Helical" evidence="1">
    <location>
        <begin position="218"/>
        <end position="235"/>
    </location>
</feature>
<feature type="transmembrane region" description="Helical" evidence="1">
    <location>
        <begin position="123"/>
        <end position="146"/>
    </location>
</feature>
<gene>
    <name evidence="2" type="ORF">JRV97_06455</name>
</gene>
<keyword evidence="1" id="KW-0472">Membrane</keyword>
<keyword evidence="3" id="KW-1185">Reference proteome</keyword>
<evidence type="ECO:0000313" key="2">
    <source>
        <dbReference type="EMBL" id="WGS64019.1"/>
    </source>
</evidence>
<keyword evidence="1" id="KW-0812">Transmembrane</keyword>
<feature type="transmembrane region" description="Helical" evidence="1">
    <location>
        <begin position="191"/>
        <end position="212"/>
    </location>
</feature>
<proteinExistence type="predicted"/>
<name>A0ABY8PN03_9BACT</name>
<dbReference type="PANTHER" id="PTHR42867">
    <property type="entry name" value="MEMBRANE PROTEIN-RELATED"/>
    <property type="match status" value="1"/>
</dbReference>
<evidence type="ECO:0000313" key="3">
    <source>
        <dbReference type="Proteomes" id="UP001232493"/>
    </source>
</evidence>
<accession>A0ABY8PN03</accession>
<dbReference type="RefSeq" id="WP_280997349.1">
    <property type="nucleotide sequence ID" value="NZ_CP069362.1"/>
</dbReference>
<protein>
    <submittedName>
        <fullName evidence="2">DUF1385 domain-containing protein</fullName>
    </submittedName>
</protein>
<keyword evidence="1" id="KW-1133">Transmembrane helix</keyword>
<dbReference type="Proteomes" id="UP001232493">
    <property type="component" value="Chromosome"/>
</dbReference>
<dbReference type="InterPro" id="IPR010787">
    <property type="entry name" value="DUF1385"/>
</dbReference>
<evidence type="ECO:0000256" key="1">
    <source>
        <dbReference type="SAM" id="Phobius"/>
    </source>
</evidence>
<dbReference type="PANTHER" id="PTHR42867:SF1">
    <property type="entry name" value="MEMBRANE PROTEIN-RELATED"/>
    <property type="match status" value="1"/>
</dbReference>